<accession>A0ACC1QYZ3</accession>
<name>A0ACC1QYZ3_9HYPO</name>
<protein>
    <submittedName>
        <fullName evidence="1">Uncharacterized protein</fullName>
    </submittedName>
</protein>
<proteinExistence type="predicted"/>
<dbReference type="Proteomes" id="UP001148737">
    <property type="component" value="Unassembled WGS sequence"/>
</dbReference>
<evidence type="ECO:0000313" key="2">
    <source>
        <dbReference type="Proteomes" id="UP001148737"/>
    </source>
</evidence>
<evidence type="ECO:0000313" key="1">
    <source>
        <dbReference type="EMBL" id="KAJ3495819.1"/>
    </source>
</evidence>
<reference evidence="1" key="1">
    <citation type="submission" date="2022-07" db="EMBL/GenBank/DDBJ databases">
        <title>Genome Sequence of Lecanicillium saksenae.</title>
        <authorList>
            <person name="Buettner E."/>
        </authorList>
    </citation>
    <scope>NUCLEOTIDE SEQUENCE</scope>
    <source>
        <strain evidence="1">VT-O1</strain>
    </source>
</reference>
<sequence length="102" mass="11215">MGIRRVDELSTWKASEEGSSRAPSEDGDNTSNNEFVARNIGHQVLQASGDDWVDAKVVEAKKKDACKKQNEASLFGPSEPNIIPSRPGLLIRSGWMSRMQLS</sequence>
<gene>
    <name evidence="1" type="ORF">NLG97_g3114</name>
</gene>
<organism evidence="1 2">
    <name type="scientific">Lecanicillium saksenae</name>
    <dbReference type="NCBI Taxonomy" id="468837"/>
    <lineage>
        <taxon>Eukaryota</taxon>
        <taxon>Fungi</taxon>
        <taxon>Dikarya</taxon>
        <taxon>Ascomycota</taxon>
        <taxon>Pezizomycotina</taxon>
        <taxon>Sordariomycetes</taxon>
        <taxon>Hypocreomycetidae</taxon>
        <taxon>Hypocreales</taxon>
        <taxon>Cordycipitaceae</taxon>
        <taxon>Lecanicillium</taxon>
    </lineage>
</organism>
<keyword evidence="2" id="KW-1185">Reference proteome</keyword>
<dbReference type="EMBL" id="JANAKD010000245">
    <property type="protein sequence ID" value="KAJ3495819.1"/>
    <property type="molecule type" value="Genomic_DNA"/>
</dbReference>
<comment type="caution">
    <text evidence="1">The sequence shown here is derived from an EMBL/GenBank/DDBJ whole genome shotgun (WGS) entry which is preliminary data.</text>
</comment>